<dbReference type="InterPro" id="IPR009057">
    <property type="entry name" value="Homeodomain-like_sf"/>
</dbReference>
<dbReference type="Proteomes" id="UP001652503">
    <property type="component" value="Unassembled WGS sequence"/>
</dbReference>
<dbReference type="InterPro" id="IPR035965">
    <property type="entry name" value="PAS-like_dom_sf"/>
</dbReference>
<dbReference type="Pfam" id="PF25601">
    <property type="entry name" value="AAA_lid_14"/>
    <property type="match status" value="1"/>
</dbReference>
<gene>
    <name evidence="12" type="ORF">OE647_18990</name>
</gene>
<protein>
    <recommendedName>
        <fullName evidence="8">HTH-type transcriptional regulatory protein TyrR</fullName>
    </recommendedName>
</protein>
<evidence type="ECO:0000259" key="10">
    <source>
        <dbReference type="PROSITE" id="PS50045"/>
    </source>
</evidence>
<keyword evidence="3" id="KW-0067">ATP-binding</keyword>
<comment type="caution">
    <text evidence="12">The sequence shown here is derived from an EMBL/GenBank/DDBJ whole genome shotgun (WGS) entry which is preliminary data.</text>
</comment>
<dbReference type="PROSITE" id="PS00688">
    <property type="entry name" value="SIGMA54_INTERACT_3"/>
    <property type="match status" value="1"/>
</dbReference>
<dbReference type="PROSITE" id="PS50045">
    <property type="entry name" value="SIGMA54_INTERACT_4"/>
    <property type="match status" value="1"/>
</dbReference>
<evidence type="ECO:0000256" key="9">
    <source>
        <dbReference type="SAM" id="MobiDB-lite"/>
    </source>
</evidence>
<organism evidence="12 13">
    <name type="scientific">Albidovulum sediminicola</name>
    <dbReference type="NCBI Taxonomy" id="2984331"/>
    <lineage>
        <taxon>Bacteria</taxon>
        <taxon>Pseudomonadati</taxon>
        <taxon>Pseudomonadota</taxon>
        <taxon>Alphaproteobacteria</taxon>
        <taxon>Rhodobacterales</taxon>
        <taxon>Paracoccaceae</taxon>
        <taxon>Albidovulum</taxon>
    </lineage>
</organism>
<evidence type="ECO:0000256" key="4">
    <source>
        <dbReference type="ARBA" id="ARBA00023015"/>
    </source>
</evidence>
<keyword evidence="5" id="KW-0238">DNA-binding</keyword>
<evidence type="ECO:0000256" key="1">
    <source>
        <dbReference type="ARBA" id="ARBA00022741"/>
    </source>
</evidence>
<keyword evidence="1" id="KW-0547">Nucleotide-binding</keyword>
<feature type="compositionally biased region" description="Basic and acidic residues" evidence="9">
    <location>
        <begin position="412"/>
        <end position="421"/>
    </location>
</feature>
<dbReference type="SMART" id="SM00091">
    <property type="entry name" value="PAS"/>
    <property type="match status" value="1"/>
</dbReference>
<dbReference type="Pfam" id="PF08448">
    <property type="entry name" value="PAS_4"/>
    <property type="match status" value="1"/>
</dbReference>
<dbReference type="PROSITE" id="PS00675">
    <property type="entry name" value="SIGMA54_INTERACT_1"/>
    <property type="match status" value="1"/>
</dbReference>
<dbReference type="Gene3D" id="3.30.450.20">
    <property type="entry name" value="PAS domain"/>
    <property type="match status" value="1"/>
</dbReference>
<dbReference type="InterPro" id="IPR025944">
    <property type="entry name" value="Sigma_54_int_dom_CS"/>
</dbReference>
<dbReference type="CDD" id="cd00009">
    <property type="entry name" value="AAA"/>
    <property type="match status" value="1"/>
</dbReference>
<dbReference type="InterPro" id="IPR025943">
    <property type="entry name" value="Sigma_54_int_dom_ATP-bd_2"/>
</dbReference>
<dbReference type="InterPro" id="IPR013656">
    <property type="entry name" value="PAS_4"/>
</dbReference>
<dbReference type="InterPro" id="IPR002078">
    <property type="entry name" value="Sigma_54_int"/>
</dbReference>
<evidence type="ECO:0000256" key="8">
    <source>
        <dbReference type="ARBA" id="ARBA00029500"/>
    </source>
</evidence>
<dbReference type="InterPro" id="IPR025662">
    <property type="entry name" value="Sigma_54_int_dom_ATP-bd_1"/>
</dbReference>
<dbReference type="InterPro" id="IPR058031">
    <property type="entry name" value="AAA_lid_NorR"/>
</dbReference>
<dbReference type="Gene3D" id="3.40.50.300">
    <property type="entry name" value="P-loop containing nucleotide triphosphate hydrolases"/>
    <property type="match status" value="1"/>
</dbReference>
<feature type="domain" description="Sigma-54 factor interaction" evidence="10">
    <location>
        <begin position="153"/>
        <end position="378"/>
    </location>
</feature>
<dbReference type="InterPro" id="IPR000014">
    <property type="entry name" value="PAS"/>
</dbReference>
<dbReference type="Gene3D" id="1.10.8.60">
    <property type="match status" value="1"/>
</dbReference>
<dbReference type="InterPro" id="IPR030828">
    <property type="entry name" value="HTH_TyrR"/>
</dbReference>
<dbReference type="EMBL" id="JAOWLA010000028">
    <property type="protein sequence ID" value="MCV2866800.1"/>
    <property type="molecule type" value="Genomic_DNA"/>
</dbReference>
<keyword evidence="4" id="KW-0805">Transcription regulation</keyword>
<dbReference type="InterPro" id="IPR003593">
    <property type="entry name" value="AAA+_ATPase"/>
</dbReference>
<evidence type="ECO:0000256" key="5">
    <source>
        <dbReference type="ARBA" id="ARBA00023125"/>
    </source>
</evidence>
<evidence type="ECO:0000259" key="11">
    <source>
        <dbReference type="PROSITE" id="PS50112"/>
    </source>
</evidence>
<dbReference type="PROSITE" id="PS50112">
    <property type="entry name" value="PAS"/>
    <property type="match status" value="1"/>
</dbReference>
<dbReference type="CDD" id="cd00130">
    <property type="entry name" value="PAS"/>
    <property type="match status" value="1"/>
</dbReference>
<dbReference type="SUPFAM" id="SSF52540">
    <property type="entry name" value="P-loop containing nucleoside triphosphate hydrolases"/>
    <property type="match status" value="1"/>
</dbReference>
<keyword evidence="13" id="KW-1185">Reference proteome</keyword>
<dbReference type="SUPFAM" id="SSF55785">
    <property type="entry name" value="PYP-like sensor domain (PAS domain)"/>
    <property type="match status" value="1"/>
</dbReference>
<dbReference type="PANTHER" id="PTHR32071">
    <property type="entry name" value="TRANSCRIPTIONAL REGULATORY PROTEIN"/>
    <property type="match status" value="1"/>
</dbReference>
<evidence type="ECO:0000256" key="6">
    <source>
        <dbReference type="ARBA" id="ARBA00023159"/>
    </source>
</evidence>
<dbReference type="Pfam" id="PF18024">
    <property type="entry name" value="HTH_50"/>
    <property type="match status" value="1"/>
</dbReference>
<evidence type="ECO:0000256" key="2">
    <source>
        <dbReference type="ARBA" id="ARBA00022797"/>
    </source>
</evidence>
<evidence type="ECO:0000256" key="3">
    <source>
        <dbReference type="ARBA" id="ARBA00022840"/>
    </source>
</evidence>
<feature type="region of interest" description="Disordered" evidence="9">
    <location>
        <begin position="384"/>
        <end position="421"/>
    </location>
</feature>
<evidence type="ECO:0000313" key="13">
    <source>
        <dbReference type="Proteomes" id="UP001652503"/>
    </source>
</evidence>
<dbReference type="RefSeq" id="WP_263723339.1">
    <property type="nucleotide sequence ID" value="NZ_JAOWLA010000028.1"/>
</dbReference>
<accession>A0ABT2Z6Y0</accession>
<proteinExistence type="predicted"/>
<evidence type="ECO:0000256" key="7">
    <source>
        <dbReference type="ARBA" id="ARBA00023163"/>
    </source>
</evidence>
<dbReference type="SMART" id="SM00382">
    <property type="entry name" value="AAA"/>
    <property type="match status" value="1"/>
</dbReference>
<keyword evidence="6" id="KW-0010">Activator</keyword>
<sequence>MPAEHGQPAAKANPLSEALDALPDGLVVIGPDGRIQLCNREAALIAGVDPASIVGRPYAALVASSSLNWTLVTEMLEAGRTGNAMMRGDSVGAVFVTVRRVRSGDGGAVITLRDLAVFDHARRQATGRREQSHVATTPERRLRPDFARQRRISPYLDRIISRGERALLQGARLIITGESGVGKTEIARHLHSFVANATDPFVAVNCAAIPESLFESELFGYEKGAFTGASGEGKKGLIETAEGGTLFLDEVGEIPPPLQAKMLSFLEDGMLLRVGGTKPRRVNLRIISATNRDLLQMAKERKFRLDLYYRLAVVNMPIKPLREVPELVDHLIERFVGAINQRRSLPMKLSDDLMERLRAYSYPGNIRELSNLLQQISVLGEDEDELPRRLARPPQAEAETETDIAKPAQPGTEDRPLRDSVADYERSIIDAAIRKHGSKRKAAAALGVDIGTIVRKTKPQEP</sequence>
<name>A0ABT2Z6Y0_9RHOB</name>
<keyword evidence="7" id="KW-0804">Transcription</keyword>
<dbReference type="InterPro" id="IPR027417">
    <property type="entry name" value="P-loop_NTPase"/>
</dbReference>
<dbReference type="PROSITE" id="PS00676">
    <property type="entry name" value="SIGMA54_INTERACT_2"/>
    <property type="match status" value="1"/>
</dbReference>
<reference evidence="12 13" key="1">
    <citation type="submission" date="2022-10" db="EMBL/GenBank/DDBJ databases">
        <title>Defluviimonas sp. nov., isolated from ocean surface water.</title>
        <authorList>
            <person name="He W."/>
            <person name="Wang L."/>
            <person name="Zhang D.-F."/>
        </authorList>
    </citation>
    <scope>NUCLEOTIDE SEQUENCE [LARGE SCALE GENOMIC DNA]</scope>
    <source>
        <strain evidence="12 13">WL0075</strain>
    </source>
</reference>
<feature type="domain" description="PAS" evidence="11">
    <location>
        <begin position="11"/>
        <end position="56"/>
    </location>
</feature>
<evidence type="ECO:0000313" key="12">
    <source>
        <dbReference type="EMBL" id="MCV2866800.1"/>
    </source>
</evidence>
<keyword evidence="2" id="KW-0058">Aromatic hydrocarbons catabolism</keyword>
<dbReference type="Gene3D" id="1.10.10.60">
    <property type="entry name" value="Homeodomain-like"/>
    <property type="match status" value="1"/>
</dbReference>
<dbReference type="Pfam" id="PF00158">
    <property type="entry name" value="Sigma54_activat"/>
    <property type="match status" value="1"/>
</dbReference>
<dbReference type="SUPFAM" id="SSF46689">
    <property type="entry name" value="Homeodomain-like"/>
    <property type="match status" value="1"/>
</dbReference>